<dbReference type="PROSITE" id="PS51257">
    <property type="entry name" value="PROKAR_LIPOPROTEIN"/>
    <property type="match status" value="1"/>
</dbReference>
<gene>
    <name evidence="2" type="ORF">Pan44_30980</name>
</gene>
<dbReference type="OrthoDB" id="292253at2"/>
<feature type="signal peptide" evidence="1">
    <location>
        <begin position="1"/>
        <end position="18"/>
    </location>
</feature>
<sequence length="81" mass="8953" precursor="true">MMLSRSHLMIGLALNCLATCLFSGCQTTIGGQTLPSAYYLRDDVQYFPSGPETQLPLARQAIEDYKAGQRELNEQIPSMTP</sequence>
<dbReference type="Proteomes" id="UP000315700">
    <property type="component" value="Chromosome"/>
</dbReference>
<proteinExistence type="predicted"/>
<keyword evidence="1" id="KW-0732">Signal</keyword>
<name>A0A517SG55_9PLAN</name>
<accession>A0A517SG55</accession>
<dbReference type="AlphaFoldDB" id="A0A517SG55"/>
<evidence type="ECO:0000256" key="1">
    <source>
        <dbReference type="SAM" id="SignalP"/>
    </source>
</evidence>
<evidence type="ECO:0000313" key="2">
    <source>
        <dbReference type="EMBL" id="QDT55057.1"/>
    </source>
</evidence>
<protein>
    <submittedName>
        <fullName evidence="2">Uncharacterized protein</fullName>
    </submittedName>
</protein>
<dbReference type="InParanoid" id="A0A517SG55"/>
<dbReference type="KEGG" id="ccos:Pan44_30980"/>
<feature type="chain" id="PRO_5021921000" evidence="1">
    <location>
        <begin position="19"/>
        <end position="81"/>
    </location>
</feature>
<evidence type="ECO:0000313" key="3">
    <source>
        <dbReference type="Proteomes" id="UP000315700"/>
    </source>
</evidence>
<keyword evidence="3" id="KW-1185">Reference proteome</keyword>
<reference evidence="2 3" key="1">
    <citation type="submission" date="2019-02" db="EMBL/GenBank/DDBJ databases">
        <title>Deep-cultivation of Planctomycetes and their phenomic and genomic characterization uncovers novel biology.</title>
        <authorList>
            <person name="Wiegand S."/>
            <person name="Jogler M."/>
            <person name="Boedeker C."/>
            <person name="Pinto D."/>
            <person name="Vollmers J."/>
            <person name="Rivas-Marin E."/>
            <person name="Kohn T."/>
            <person name="Peeters S.H."/>
            <person name="Heuer A."/>
            <person name="Rast P."/>
            <person name="Oberbeckmann S."/>
            <person name="Bunk B."/>
            <person name="Jeske O."/>
            <person name="Meyerdierks A."/>
            <person name="Storesund J.E."/>
            <person name="Kallscheuer N."/>
            <person name="Luecker S."/>
            <person name="Lage O.M."/>
            <person name="Pohl T."/>
            <person name="Merkel B.J."/>
            <person name="Hornburger P."/>
            <person name="Mueller R.-W."/>
            <person name="Bruemmer F."/>
            <person name="Labrenz M."/>
            <person name="Spormann A.M."/>
            <person name="Op den Camp H."/>
            <person name="Overmann J."/>
            <person name="Amann R."/>
            <person name="Jetten M.S.M."/>
            <person name="Mascher T."/>
            <person name="Medema M.H."/>
            <person name="Devos D.P."/>
            <person name="Kaster A.-K."/>
            <person name="Ovreas L."/>
            <person name="Rohde M."/>
            <person name="Galperin M.Y."/>
            <person name="Jogler C."/>
        </authorList>
    </citation>
    <scope>NUCLEOTIDE SEQUENCE [LARGE SCALE GENOMIC DNA]</scope>
    <source>
        <strain evidence="2 3">Pan44</strain>
    </source>
</reference>
<organism evidence="2 3">
    <name type="scientific">Caulifigura coniformis</name>
    <dbReference type="NCBI Taxonomy" id="2527983"/>
    <lineage>
        <taxon>Bacteria</taxon>
        <taxon>Pseudomonadati</taxon>
        <taxon>Planctomycetota</taxon>
        <taxon>Planctomycetia</taxon>
        <taxon>Planctomycetales</taxon>
        <taxon>Planctomycetaceae</taxon>
        <taxon>Caulifigura</taxon>
    </lineage>
</organism>
<dbReference type="EMBL" id="CP036271">
    <property type="protein sequence ID" value="QDT55057.1"/>
    <property type="molecule type" value="Genomic_DNA"/>
</dbReference>